<protein>
    <recommendedName>
        <fullName evidence="1">LicD/FKTN/FKRP nucleotidyltransferase domain-containing protein</fullName>
    </recommendedName>
</protein>
<dbReference type="PANTHER" id="PTHR43404">
    <property type="entry name" value="LIPOPOLYSACCHARIDE CHOLINEPHOSPHOTRANSFERASE LICD"/>
    <property type="match status" value="1"/>
</dbReference>
<dbReference type="InterPro" id="IPR007074">
    <property type="entry name" value="LicD/FKTN/FKRP_NTP_transf"/>
</dbReference>
<accession>R7TKL3</accession>
<dbReference type="InterPro" id="IPR052942">
    <property type="entry name" value="LPS_cholinephosphotransferase"/>
</dbReference>
<sequence length="287" mass="33104">MQSHEKKKLLQTLGLCVFSFGIFAATWNLRGETSNVKFEAIDLHHRNDGAENSSNHMLSRPGKVKLNHNTSSIPHEFNRAMSRDEYQVIEDLLSVFHSAMTKNNLTYFIASGTLLGSYRHHGIIPWDDDVDVYILSDQKMRAMQALSSLGPQHALDAKTKRWKLFSVFSQPIQGHSWKFPFVDISLLDDHSDWLADSDPAFVPRFSFHKDWIFPLRLRPFGRKPNQSKIHTKETVPGLSSYTSYLRNTIMNNRFGLWQKSKNRHHIIAQEGSKKNNLGLHECDKHHL</sequence>
<dbReference type="Pfam" id="PF04991">
    <property type="entry name" value="LicD"/>
    <property type="match status" value="1"/>
</dbReference>
<reference evidence="2 4" key="2">
    <citation type="journal article" date="2013" name="Nature">
        <title>Insights into bilaterian evolution from three spiralian genomes.</title>
        <authorList>
            <person name="Simakov O."/>
            <person name="Marletaz F."/>
            <person name="Cho S.J."/>
            <person name="Edsinger-Gonzales E."/>
            <person name="Havlak P."/>
            <person name="Hellsten U."/>
            <person name="Kuo D.H."/>
            <person name="Larsson T."/>
            <person name="Lv J."/>
            <person name="Arendt D."/>
            <person name="Savage R."/>
            <person name="Osoegawa K."/>
            <person name="de Jong P."/>
            <person name="Grimwood J."/>
            <person name="Chapman J.A."/>
            <person name="Shapiro H."/>
            <person name="Aerts A."/>
            <person name="Otillar R.P."/>
            <person name="Terry A.Y."/>
            <person name="Boore J.L."/>
            <person name="Grigoriev I.V."/>
            <person name="Lindberg D.R."/>
            <person name="Seaver E.C."/>
            <person name="Weisblat D.A."/>
            <person name="Putnam N.H."/>
            <person name="Rokhsar D.S."/>
        </authorList>
    </citation>
    <scope>NUCLEOTIDE SEQUENCE</scope>
    <source>
        <strain evidence="2 4">I ESC-2004</strain>
    </source>
</reference>
<dbReference type="EMBL" id="AMQN01030708">
    <property type="status" value="NOT_ANNOTATED_CDS"/>
    <property type="molecule type" value="Genomic_DNA"/>
</dbReference>
<dbReference type="AlphaFoldDB" id="R7TKL3"/>
<dbReference type="Proteomes" id="UP000014760">
    <property type="component" value="Unassembled WGS sequence"/>
</dbReference>
<dbReference type="GO" id="GO:0009100">
    <property type="term" value="P:glycoprotein metabolic process"/>
    <property type="evidence" value="ECO:0007669"/>
    <property type="project" value="UniProtKB-ARBA"/>
</dbReference>
<feature type="domain" description="LicD/FKTN/FKRP nucleotidyltransferase" evidence="1">
    <location>
        <begin position="102"/>
        <end position="147"/>
    </location>
</feature>
<evidence type="ECO:0000313" key="4">
    <source>
        <dbReference type="Proteomes" id="UP000014760"/>
    </source>
</evidence>
<dbReference type="OrthoDB" id="419198at2759"/>
<dbReference type="EnsemblMetazoa" id="CapteT216121">
    <property type="protein sequence ID" value="CapteP216121"/>
    <property type="gene ID" value="CapteG216121"/>
</dbReference>
<evidence type="ECO:0000313" key="2">
    <source>
        <dbReference type="EMBL" id="ELT92091.1"/>
    </source>
</evidence>
<organism evidence="2">
    <name type="scientific">Capitella teleta</name>
    <name type="common">Polychaete worm</name>
    <dbReference type="NCBI Taxonomy" id="283909"/>
    <lineage>
        <taxon>Eukaryota</taxon>
        <taxon>Metazoa</taxon>
        <taxon>Spiralia</taxon>
        <taxon>Lophotrochozoa</taxon>
        <taxon>Annelida</taxon>
        <taxon>Polychaeta</taxon>
        <taxon>Sedentaria</taxon>
        <taxon>Scolecida</taxon>
        <taxon>Capitellidae</taxon>
        <taxon>Capitella</taxon>
    </lineage>
</organism>
<evidence type="ECO:0000313" key="3">
    <source>
        <dbReference type="EnsemblMetazoa" id="CapteP216121"/>
    </source>
</evidence>
<proteinExistence type="predicted"/>
<dbReference type="HOGENOM" id="CLU_970594_0_0_1"/>
<keyword evidence="4" id="KW-1185">Reference proteome</keyword>
<reference evidence="4" key="1">
    <citation type="submission" date="2012-12" db="EMBL/GenBank/DDBJ databases">
        <authorList>
            <person name="Hellsten U."/>
            <person name="Grimwood J."/>
            <person name="Chapman J.A."/>
            <person name="Shapiro H."/>
            <person name="Aerts A."/>
            <person name="Otillar R.P."/>
            <person name="Terry A.Y."/>
            <person name="Boore J.L."/>
            <person name="Simakov O."/>
            <person name="Marletaz F."/>
            <person name="Cho S.-J."/>
            <person name="Edsinger-Gonzales E."/>
            <person name="Havlak P."/>
            <person name="Kuo D.-H."/>
            <person name="Larsson T."/>
            <person name="Lv J."/>
            <person name="Arendt D."/>
            <person name="Savage R."/>
            <person name="Osoegawa K."/>
            <person name="de Jong P."/>
            <person name="Lindberg D.R."/>
            <person name="Seaver E.C."/>
            <person name="Weisblat D.A."/>
            <person name="Putnam N.H."/>
            <person name="Grigoriev I.V."/>
            <person name="Rokhsar D.S."/>
        </authorList>
    </citation>
    <scope>NUCLEOTIDE SEQUENCE</scope>
    <source>
        <strain evidence="4">I ESC-2004</strain>
    </source>
</reference>
<name>R7TKL3_CAPTE</name>
<gene>
    <name evidence="2" type="ORF">CAPTEDRAFT_216121</name>
</gene>
<evidence type="ECO:0000259" key="1">
    <source>
        <dbReference type="Pfam" id="PF04991"/>
    </source>
</evidence>
<dbReference type="EMBL" id="KB310257">
    <property type="protein sequence ID" value="ELT92091.1"/>
    <property type="molecule type" value="Genomic_DNA"/>
</dbReference>
<dbReference type="PANTHER" id="PTHR43404:SF1">
    <property type="entry name" value="MNN4P"/>
    <property type="match status" value="1"/>
</dbReference>
<dbReference type="STRING" id="283909.R7TKL3"/>
<reference evidence="3" key="3">
    <citation type="submission" date="2015-06" db="UniProtKB">
        <authorList>
            <consortium name="EnsemblMetazoa"/>
        </authorList>
    </citation>
    <scope>IDENTIFICATION</scope>
</reference>